<evidence type="ECO:0000313" key="5">
    <source>
        <dbReference type="Proteomes" id="UP000474718"/>
    </source>
</evidence>
<comment type="similarity">
    <text evidence="1">Belongs to the BtpA family.</text>
</comment>
<dbReference type="InterPro" id="IPR013785">
    <property type="entry name" value="Aldolase_TIM"/>
</dbReference>
<evidence type="ECO:0000256" key="1">
    <source>
        <dbReference type="ARBA" id="ARBA00006007"/>
    </source>
</evidence>
<accession>A0AAQ1MD90</accession>
<evidence type="ECO:0000313" key="4">
    <source>
        <dbReference type="Proteomes" id="UP000184089"/>
    </source>
</evidence>
<sequence>MTKAEFAQMMGCEKTVIGMVHLLPLPGSPRYGGSMRAVFEAALRDLKVLEGAGVKAAIIENFGDVPYGTENEFITLACMTSVAAQLRERTTMKLGINVQYNCAVEEWGMAYASGANFIRVEAFVETRVGTHGITYPAAPALMREKGRYPAPTLLFCDVNTKHTEPLVPVPIADSIHEAIEEGADALIVTGVVTGQNPTLEQVQEFAAAAGDTPVLLGSGVNEKNAAEFFAVADGAIIGSSFKEEGNVWNPVDPQRVQSFMQTLTEAGYQV</sequence>
<dbReference type="EMBL" id="WWVX01000009">
    <property type="protein sequence ID" value="MZL70704.1"/>
    <property type="molecule type" value="Genomic_DNA"/>
</dbReference>
<dbReference type="PANTHER" id="PTHR21381">
    <property type="entry name" value="ZGC:162297"/>
    <property type="match status" value="1"/>
</dbReference>
<dbReference type="PANTHER" id="PTHR21381:SF3">
    <property type="entry name" value="SGC REGION PROTEIN SGCQ-RELATED"/>
    <property type="match status" value="1"/>
</dbReference>
<comment type="caution">
    <text evidence="3">The sequence shown here is derived from an EMBL/GenBank/DDBJ whole genome shotgun (WGS) entry which is preliminary data.</text>
</comment>
<dbReference type="EMBL" id="FQVY01000002">
    <property type="protein sequence ID" value="SHG06215.1"/>
    <property type="molecule type" value="Genomic_DNA"/>
</dbReference>
<reference evidence="3" key="2">
    <citation type="submission" date="2016-11" db="EMBL/GenBank/DDBJ databases">
        <authorList>
            <person name="Varghese N."/>
            <person name="Submissions S."/>
        </authorList>
    </citation>
    <scope>NUCLEOTIDE SEQUENCE</scope>
    <source>
        <strain evidence="3">DSM 4029</strain>
    </source>
</reference>
<gene>
    <name evidence="2" type="ORF">GT747_13180</name>
    <name evidence="3" type="ORF">SAMN05444424_1329</name>
</gene>
<dbReference type="AlphaFoldDB" id="A0AAQ1MD90"/>
<proteinExistence type="inferred from homology"/>
<dbReference type="Pfam" id="PF03437">
    <property type="entry name" value="BtpA"/>
    <property type="match status" value="1"/>
</dbReference>
<dbReference type="Proteomes" id="UP000184089">
    <property type="component" value="Unassembled WGS sequence"/>
</dbReference>
<name>A0AAQ1MD90_9FIRM</name>
<dbReference type="InterPro" id="IPR011060">
    <property type="entry name" value="RibuloseP-bd_barrel"/>
</dbReference>
<dbReference type="PIRSF" id="PIRSF005956">
    <property type="entry name" value="BtpA"/>
    <property type="match status" value="1"/>
</dbReference>
<protein>
    <submittedName>
        <fullName evidence="2">BtpA/SgcQ family protein</fullName>
    </submittedName>
</protein>
<evidence type="ECO:0000313" key="2">
    <source>
        <dbReference type="EMBL" id="MZL70704.1"/>
    </source>
</evidence>
<dbReference type="SUPFAM" id="SSF51366">
    <property type="entry name" value="Ribulose-phoshate binding barrel"/>
    <property type="match status" value="1"/>
</dbReference>
<keyword evidence="5" id="KW-1185">Reference proteome</keyword>
<dbReference type="InterPro" id="IPR005137">
    <property type="entry name" value="BtpA"/>
</dbReference>
<reference evidence="2 5" key="3">
    <citation type="journal article" date="2019" name="Nat. Med.">
        <title>A library of human gut bacterial isolates paired with longitudinal multiomics data enables mechanistic microbiome research.</title>
        <authorList>
            <person name="Poyet M."/>
            <person name="Groussin M."/>
            <person name="Gibbons S.M."/>
            <person name="Avila-Pacheco J."/>
            <person name="Jiang X."/>
            <person name="Kearney S.M."/>
            <person name="Perrotta A.R."/>
            <person name="Berdy B."/>
            <person name="Zhao S."/>
            <person name="Lieberman T.D."/>
            <person name="Swanson P.K."/>
            <person name="Smith M."/>
            <person name="Roesemann S."/>
            <person name="Alexander J.E."/>
            <person name="Rich S.A."/>
            <person name="Livny J."/>
            <person name="Vlamakis H."/>
            <person name="Clish C."/>
            <person name="Bullock K."/>
            <person name="Deik A."/>
            <person name="Scott J."/>
            <person name="Pierce K.A."/>
            <person name="Xavier R.J."/>
            <person name="Alm E.J."/>
        </authorList>
    </citation>
    <scope>NUCLEOTIDE SEQUENCE [LARGE SCALE GENOMIC DNA]</scope>
    <source>
        <strain evidence="2 5">BIOML-A2</strain>
    </source>
</reference>
<dbReference type="RefSeq" id="WP_052537702.1">
    <property type="nucleotide sequence ID" value="NZ_FQVY01000002.1"/>
</dbReference>
<organism evidence="3 4">
    <name type="scientific">Bittarella massiliensis</name>
    <name type="common">ex Durand et al. 2017</name>
    <dbReference type="NCBI Taxonomy" id="1720313"/>
    <lineage>
        <taxon>Bacteria</taxon>
        <taxon>Bacillati</taxon>
        <taxon>Bacillota</taxon>
        <taxon>Clostridia</taxon>
        <taxon>Eubacteriales</taxon>
        <taxon>Oscillospiraceae</taxon>
        <taxon>Bittarella (ex Durand et al. 2017)</taxon>
    </lineage>
</organism>
<evidence type="ECO:0000313" key="3">
    <source>
        <dbReference type="EMBL" id="SHG06215.1"/>
    </source>
</evidence>
<dbReference type="Proteomes" id="UP000474718">
    <property type="component" value="Unassembled WGS sequence"/>
</dbReference>
<dbReference type="NCBIfam" id="TIGR00259">
    <property type="entry name" value="thylakoid_BtpA"/>
    <property type="match status" value="1"/>
</dbReference>
<dbReference type="Gene3D" id="3.20.20.70">
    <property type="entry name" value="Aldolase class I"/>
    <property type="match status" value="1"/>
</dbReference>
<reference evidence="4" key="1">
    <citation type="submission" date="2016-11" db="EMBL/GenBank/DDBJ databases">
        <authorList>
            <person name="Jaros S."/>
            <person name="Januszkiewicz K."/>
            <person name="Wedrychowicz H."/>
        </authorList>
    </citation>
    <scope>NUCLEOTIDE SEQUENCE [LARGE SCALE GENOMIC DNA]</scope>
    <source>
        <strain evidence="4">DSM 4029</strain>
    </source>
</reference>